<dbReference type="GO" id="GO:0005777">
    <property type="term" value="C:peroxisome"/>
    <property type="evidence" value="ECO:0007669"/>
    <property type="project" value="InterPro"/>
</dbReference>
<feature type="compositionally biased region" description="Basic and acidic residues" evidence="1">
    <location>
        <begin position="238"/>
        <end position="247"/>
    </location>
</feature>
<feature type="region of interest" description="Disordered" evidence="1">
    <location>
        <begin position="1803"/>
        <end position="1829"/>
    </location>
</feature>
<organism evidence="2">
    <name type="scientific">Ixodes scapularis</name>
    <name type="common">Black-legged tick</name>
    <name type="synonym">Deer tick</name>
    <dbReference type="NCBI Taxonomy" id="6945"/>
    <lineage>
        <taxon>Eukaryota</taxon>
        <taxon>Metazoa</taxon>
        <taxon>Ecdysozoa</taxon>
        <taxon>Arthropoda</taxon>
        <taxon>Chelicerata</taxon>
        <taxon>Arachnida</taxon>
        <taxon>Acari</taxon>
        <taxon>Parasitiformes</taxon>
        <taxon>Ixodida</taxon>
        <taxon>Ixodoidea</taxon>
        <taxon>Ixodidae</taxon>
        <taxon>Ixodinae</taxon>
        <taxon>Ixodes</taxon>
    </lineage>
</organism>
<feature type="region of interest" description="Disordered" evidence="1">
    <location>
        <begin position="1115"/>
        <end position="1151"/>
    </location>
</feature>
<dbReference type="VEuPathDB" id="VectorBase:ISCP_011748"/>
<feature type="region of interest" description="Disordered" evidence="1">
    <location>
        <begin position="1418"/>
        <end position="1472"/>
    </location>
</feature>
<accession>A0A4D5REY9</accession>
<feature type="compositionally biased region" description="Low complexity" evidence="1">
    <location>
        <begin position="1123"/>
        <end position="1140"/>
    </location>
</feature>
<feature type="region of interest" description="Disordered" evidence="1">
    <location>
        <begin position="126"/>
        <end position="223"/>
    </location>
</feature>
<dbReference type="VEuPathDB" id="VectorBase:ISCI001449"/>
<dbReference type="EMBL" id="GHJT01001674">
    <property type="protein sequence ID" value="MOY35645.1"/>
    <property type="molecule type" value="Transcribed_RNA"/>
</dbReference>
<dbReference type="OrthoDB" id="6514502at2759"/>
<dbReference type="PANTHER" id="PTHR14918">
    <property type="entry name" value="KICSTOR COMPLEX PROTEIN SZT2"/>
    <property type="match status" value="1"/>
</dbReference>
<dbReference type="VEuPathDB" id="VectorBase:ISCI021221"/>
<feature type="compositionally biased region" description="Low complexity" evidence="1">
    <location>
        <begin position="1849"/>
        <end position="1866"/>
    </location>
</feature>
<dbReference type="VEuPathDB" id="VectorBase:ISCW001448"/>
<evidence type="ECO:0000313" key="2">
    <source>
        <dbReference type="EMBL" id="MOY35645.1"/>
    </source>
</evidence>
<feature type="compositionally biased region" description="Low complexity" evidence="1">
    <location>
        <begin position="1806"/>
        <end position="1822"/>
    </location>
</feature>
<feature type="region of interest" description="Disordered" evidence="1">
    <location>
        <begin position="1220"/>
        <end position="1259"/>
    </location>
</feature>
<feature type="compositionally biased region" description="Acidic residues" evidence="1">
    <location>
        <begin position="325"/>
        <end position="334"/>
    </location>
</feature>
<feature type="compositionally biased region" description="Polar residues" evidence="1">
    <location>
        <begin position="588"/>
        <end position="604"/>
    </location>
</feature>
<proteinExistence type="predicted"/>
<feature type="region of interest" description="Disordered" evidence="1">
    <location>
        <begin position="1849"/>
        <end position="1870"/>
    </location>
</feature>
<dbReference type="InterPro" id="IPR033228">
    <property type="entry name" value="SZT2"/>
</dbReference>
<dbReference type="VEuPathDB" id="VectorBase:ISCI002140"/>
<evidence type="ECO:0000256" key="1">
    <source>
        <dbReference type="SAM" id="MobiDB-lite"/>
    </source>
</evidence>
<name>A0A4D5REY9_IXOSC</name>
<dbReference type="VEuPathDB" id="VectorBase:ISCW001449"/>
<feature type="compositionally biased region" description="Polar residues" evidence="1">
    <location>
        <begin position="296"/>
        <end position="310"/>
    </location>
</feature>
<feature type="region of interest" description="Disordered" evidence="1">
    <location>
        <begin position="238"/>
        <end position="339"/>
    </location>
</feature>
<protein>
    <submittedName>
        <fullName evidence="2">Putative conserved secreted protein</fullName>
    </submittedName>
</protein>
<reference evidence="2" key="1">
    <citation type="submission" date="2019-04" db="EMBL/GenBank/DDBJ databases">
        <title>An insight into the mialome of Ixodes scapularis.</title>
        <authorList>
            <person name="Ribeiro J.M."/>
            <person name="Mather T.N."/>
            <person name="Karim S."/>
        </authorList>
    </citation>
    <scope>NUCLEOTIDE SEQUENCE</scope>
</reference>
<dbReference type="VEuPathDB" id="VectorBase:ISCW002140"/>
<feature type="compositionally biased region" description="Polar residues" evidence="1">
    <location>
        <begin position="1239"/>
        <end position="1259"/>
    </location>
</feature>
<feature type="compositionally biased region" description="Gly residues" evidence="1">
    <location>
        <begin position="1427"/>
        <end position="1444"/>
    </location>
</feature>
<dbReference type="VEuPathDB" id="VectorBase:ISCW021221"/>
<dbReference type="VEuPathDB" id="VectorBase:ISCI001448"/>
<dbReference type="PANTHER" id="PTHR14918:SF3">
    <property type="entry name" value="KICSTOR COMPLEX PROTEIN SZT2"/>
    <property type="match status" value="1"/>
</dbReference>
<sequence>MKWMLRDEMASAALGSFPLTAAALHMVSEHVQMTARARSTTRLHAATGAPGCQVRKVPLQFVFGPEQSFGKFLQEFKQISLPGYRLEQVDREFFCLVLDDKDSKVVRRPFGSLVPPLGLSSKALASSLEHDDEDDAVRETRSSRQKGAAAASKLSDEDESETGEGRALQNTSFRTRRRQVNRSIRARSADGRNDQALSAPLDPSPAVDENSKGGARTPGKSCPSELLDLCRVLREEAQTRGKEDMGESRGMSAETVAQEPSVPEKLPDPGLPETAEPFRDRTDSLASSLGPAGFRNTAQVLESTRSTPNALSEPEAGGQVSNTEDGYDGDSSESDSDRDWMSALDTQRPHLPPFWLILCPFLDRVDVFFHVREQPEESVELKQGLVVFERVIGIIQDTCKIVNQILLLQHLNNTRMCNRLLVPEAAEDIWSRDTEVALHSAYDGDGIGDGQGDYLEATLKFKPGAFDCSVVWSTHFSLHPRLNMGPGRSGVSRGLQALRAVLTGFSVNNRKNMFVYQENSGPVFYLRLHETQCHKRHGRADDDISLSGSRSSSLVSLVQKKPGADQEEEFDFRPRLSSGHSDRDQSHDTVSVTSHASGSRSKPQQCVVMHVHGIVQPGFAIKEELVSVMQNKLDDAVLEVLTTTLGRNRSCNLTLDDVQFIQKPQREPTLQLYCTVQAQLLPYLQAMMEYLRQDLHNFLYTPKYTDPKPENHFKPYVEHPAHALCHKDEDVFLFIRFKQGTPSNGIACIILSMVDAQGRPVQFLSCPLPKAGAFSGTEAPTEFKDVSFLSHEQVSEVGADGTPGPMAMIRFQLWCLGKDYVDQLVRRMQSAVQHAYWDVLMEYQLLTCPVFQEPHDEPACFSEPPTPVKVRRTGRVVAEQVRDKPFLFGMFASRAKEMSSSVPDMTERIKSPKETSTEFNFSDALFNEAGPSVPTMMHLSPGRSLDAESAPTDDWATAGAKKLNPAFHQAVRSFLEGGVAVGVPSLSVHPCTVKARRAIPLVLKELQHGLKNLAPEISLAMFAEENCKGRRISRHPDFINFNPLNKLSMFPEKHVEGVPPGSSQRFIVVGRDVAQWQAFMGVASLSAFLETSRVTKSHKSTQMFEPHLLSMPNLLDVPANSRTPGTPSSAPSSAPPVHGAPPEKAKTPGAETKVPALIPRQRLLYLIVEDKTLTLYLYNWTSELGQELSRLLLQLAEWQDLRGDLLRSLTCQKMGVFFNQPLGRPPQPRATDPEPLCPRSQSFHSQLSTTALSQPAPASTPSNLLSFLDHVISRHNPPNRHPESPATHATRLALLAQVGQVLRGARPRCPMQQASYGALDDPVTRHGRQAQELRGLRRRELVEFQKIYNDKGTCANLLVMEKMLNQVKREARLVHYCLTPLLFSPTWRLKVAQVRDHTLDTHASIFDIAGQQDPALNQRMRHSSGGSQKGVGDVGAGGAAGRGGARARRSSGAPSTTPASGGQGSPKHRRSTNEETWHMTVCGHYIQEYIQYLQNLGFMAIQTRHAASRKSSMVSMRRRESDALGCPLRKKSSVGANALSLGVLPQHCLFQWHLGGLYFFEVGFWDPYVACNLFLVERQRLLPGGTSLYMSQVTSEFIEDMDKIRVNMHMHSFTYDYHLRTIHSYVSGQQLLFKHGYHLTSFLDDFVKYYQKSPNYARNLIHAGSVVIPSLNVAPNQLYNYIIGHNKLYGMKVIRMVPVVCDDSTDLDTEYALVEISNKKVSYRDANDVQQTDNFFVGILTIHDTSPAFVEHGVLALGFYILLTSQRELFPKFTSAGPLASSASLEGQDENAEGCFRPVRASTLTAGGSQPASGGPSRRSSQTSFVAPDRSRLPQLVVSPEDTNVTIGIPSVSSSGSISSSTAGGTRSRKGSFRGICEEEVAYLGYYSSHETLMQKVMSEQAASVAEHLRAVVAKASLHCRRDYLWKCLTCRHKASDDTSAGTRENVVRPTLSYTELTELLGYVEMAPLDEADPQLKPLMSMHFAWYQGLLRVLVVRYSENHSLFTSPDGSIHHLVVMSPTCADSFMLLTTNAQTSRAELRLVHRDAASTERTGADKSSSSLSTLHSLVEEFVSTCSFHLWAGLLC</sequence>
<feature type="region of interest" description="Disordered" evidence="1">
    <location>
        <begin position="553"/>
        <end position="604"/>
    </location>
</feature>